<proteinExistence type="predicted"/>
<reference evidence="1 2" key="1">
    <citation type="submission" date="2017-09" db="EMBL/GenBank/DDBJ databases">
        <title>Depth-based differentiation of microbial function through sediment-hosted aquifers and enrichment of novel symbionts in the deep terrestrial subsurface.</title>
        <authorList>
            <person name="Probst A.J."/>
            <person name="Ladd B."/>
            <person name="Jarett J.K."/>
            <person name="Geller-Mcgrath D.E."/>
            <person name="Sieber C.M."/>
            <person name="Emerson J.B."/>
            <person name="Anantharaman K."/>
            <person name="Thomas B.C."/>
            <person name="Malmstrom R."/>
            <person name="Stieglmeier M."/>
            <person name="Klingl A."/>
            <person name="Woyke T."/>
            <person name="Ryan C.M."/>
            <person name="Banfield J.F."/>
        </authorList>
    </citation>
    <scope>NUCLEOTIDE SEQUENCE [LARGE SCALE GENOMIC DNA]</scope>
    <source>
        <strain evidence="1">CG22_combo_CG10-13_8_21_14_all_36_13</strain>
    </source>
</reference>
<comment type="caution">
    <text evidence="1">The sequence shown here is derived from an EMBL/GenBank/DDBJ whole genome shotgun (WGS) entry which is preliminary data.</text>
</comment>
<sequence>MEKFEENEKEFNEELARIYNEDQQDRIDKLWEQDVNLMQERDDARLYRVIDMVEAGLCKTPADYYYAAMVLQHGRETRHYKMAHEFVSKAVCDGFKEREGEVDPVWLIAATKDRSLMSEGKPQMYGTQSLGGGPNDPVYMYEVDPTTTDEERAHFHVQPLAVLQKRIEDANKPKD</sequence>
<accession>A0A2H0DYQ2</accession>
<name>A0A2H0DYQ2_9BACT</name>
<evidence type="ECO:0000313" key="2">
    <source>
        <dbReference type="Proteomes" id="UP000231143"/>
    </source>
</evidence>
<dbReference type="EMBL" id="PCTT01000013">
    <property type="protein sequence ID" value="PIP87304.1"/>
    <property type="molecule type" value="Genomic_DNA"/>
</dbReference>
<dbReference type="Proteomes" id="UP000231143">
    <property type="component" value="Unassembled WGS sequence"/>
</dbReference>
<protein>
    <submittedName>
        <fullName evidence="1">Uncharacterized protein</fullName>
    </submittedName>
</protein>
<dbReference type="AlphaFoldDB" id="A0A2H0DYQ2"/>
<gene>
    <name evidence="1" type="ORF">COW81_01130</name>
</gene>
<evidence type="ECO:0000313" key="1">
    <source>
        <dbReference type="EMBL" id="PIP87304.1"/>
    </source>
</evidence>
<organism evidence="1 2">
    <name type="scientific">Candidatus Campbellbacteria bacterium CG22_combo_CG10-13_8_21_14_all_36_13</name>
    <dbReference type="NCBI Taxonomy" id="1974529"/>
    <lineage>
        <taxon>Bacteria</taxon>
        <taxon>Candidatus Campbelliibacteriota</taxon>
    </lineage>
</organism>